<dbReference type="AlphaFoldDB" id="A0A4C2A4F3"/>
<protein>
    <submittedName>
        <fullName evidence="1">Uncharacterized protein</fullName>
    </submittedName>
</protein>
<dbReference type="EMBL" id="BGZK01002687">
    <property type="protein sequence ID" value="GBP95831.1"/>
    <property type="molecule type" value="Genomic_DNA"/>
</dbReference>
<gene>
    <name evidence="1" type="ORF">EVAR_8472_1</name>
</gene>
<sequence length="93" mass="10562">MLHINSYKNWHRHVDALRDDCSALNSSNSSVEYGKGKQNPIRTTEMFVSKIKMEVRFFERGTFIMASAVSAQTENMALIVRRSLPLQWGEAAG</sequence>
<keyword evidence="2" id="KW-1185">Reference proteome</keyword>
<comment type="caution">
    <text evidence="1">The sequence shown here is derived from an EMBL/GenBank/DDBJ whole genome shotgun (WGS) entry which is preliminary data.</text>
</comment>
<proteinExistence type="predicted"/>
<reference evidence="1 2" key="1">
    <citation type="journal article" date="2019" name="Commun. Biol.">
        <title>The bagworm genome reveals a unique fibroin gene that provides high tensile strength.</title>
        <authorList>
            <person name="Kono N."/>
            <person name="Nakamura H."/>
            <person name="Ohtoshi R."/>
            <person name="Tomita M."/>
            <person name="Numata K."/>
            <person name="Arakawa K."/>
        </authorList>
    </citation>
    <scope>NUCLEOTIDE SEQUENCE [LARGE SCALE GENOMIC DNA]</scope>
</reference>
<organism evidence="1 2">
    <name type="scientific">Eumeta variegata</name>
    <name type="common">Bagworm moth</name>
    <name type="synonym">Eumeta japonica</name>
    <dbReference type="NCBI Taxonomy" id="151549"/>
    <lineage>
        <taxon>Eukaryota</taxon>
        <taxon>Metazoa</taxon>
        <taxon>Ecdysozoa</taxon>
        <taxon>Arthropoda</taxon>
        <taxon>Hexapoda</taxon>
        <taxon>Insecta</taxon>
        <taxon>Pterygota</taxon>
        <taxon>Neoptera</taxon>
        <taxon>Endopterygota</taxon>
        <taxon>Lepidoptera</taxon>
        <taxon>Glossata</taxon>
        <taxon>Ditrysia</taxon>
        <taxon>Tineoidea</taxon>
        <taxon>Psychidae</taxon>
        <taxon>Oiketicinae</taxon>
        <taxon>Eumeta</taxon>
    </lineage>
</organism>
<name>A0A4C2A4F3_EUMVA</name>
<accession>A0A4C2A4F3</accession>
<dbReference type="Proteomes" id="UP000299102">
    <property type="component" value="Unassembled WGS sequence"/>
</dbReference>
<evidence type="ECO:0000313" key="1">
    <source>
        <dbReference type="EMBL" id="GBP95831.1"/>
    </source>
</evidence>
<evidence type="ECO:0000313" key="2">
    <source>
        <dbReference type="Proteomes" id="UP000299102"/>
    </source>
</evidence>